<keyword evidence="6 9" id="KW-1133">Transmembrane helix</keyword>
<protein>
    <submittedName>
        <fullName evidence="11">MotA/TolQ/ExbB proton channel family protein</fullName>
    </submittedName>
</protein>
<feature type="domain" description="MotA/TolQ/ExbB proton channel" evidence="10">
    <location>
        <begin position="68"/>
        <end position="186"/>
    </location>
</feature>
<keyword evidence="2 8" id="KW-0813">Transport</keyword>
<dbReference type="InterPro" id="IPR002898">
    <property type="entry name" value="MotA_ExbB_proton_chnl"/>
</dbReference>
<gene>
    <name evidence="11" type="ORF">ENN50_09560</name>
</gene>
<evidence type="ECO:0000259" key="10">
    <source>
        <dbReference type="Pfam" id="PF01618"/>
    </source>
</evidence>
<accession>A0A831SNK9</accession>
<evidence type="ECO:0000256" key="6">
    <source>
        <dbReference type="ARBA" id="ARBA00022989"/>
    </source>
</evidence>
<dbReference type="AlphaFoldDB" id="A0A831SNK9"/>
<name>A0A831SNK9_PROAE</name>
<dbReference type="InterPro" id="IPR050790">
    <property type="entry name" value="ExbB/TolQ_transport"/>
</dbReference>
<comment type="subcellular location">
    <subcellularLocation>
        <location evidence="1">Cell membrane</location>
        <topology evidence="1">Multi-pass membrane protein</topology>
    </subcellularLocation>
    <subcellularLocation>
        <location evidence="8">Membrane</location>
        <topology evidence="8">Multi-pass membrane protein</topology>
    </subcellularLocation>
</comment>
<dbReference type="Proteomes" id="UP000886335">
    <property type="component" value="Unassembled WGS sequence"/>
</dbReference>
<dbReference type="EMBL" id="DSBW01000216">
    <property type="protein sequence ID" value="HED31902.1"/>
    <property type="molecule type" value="Genomic_DNA"/>
</dbReference>
<sequence>MWFFFEAGGIMMYPLLAGSVLVVAYSTERFIHFFRARRHSTSPEEIHGLIEKGRLQEALELARAMPGPVAAVLEAGLSRAGESRKQIEEEIMLKGTAELERLRKHLPLIELISRSAPLIGLLGTVLGMVTAFQQVAGAQGAVDPSMLAGGIWEALITTAAGLGVAIPAMIIHHFLEEQVQYFSGRMKFYGSEAVKHLGASV</sequence>
<evidence type="ECO:0000256" key="5">
    <source>
        <dbReference type="ARBA" id="ARBA00022927"/>
    </source>
</evidence>
<keyword evidence="5 8" id="KW-0653">Protein transport</keyword>
<dbReference type="GO" id="GO:0017038">
    <property type="term" value="P:protein import"/>
    <property type="evidence" value="ECO:0007669"/>
    <property type="project" value="TreeGrafter"/>
</dbReference>
<keyword evidence="4 9" id="KW-0812">Transmembrane</keyword>
<feature type="transmembrane region" description="Helical" evidence="9">
    <location>
        <begin position="111"/>
        <end position="131"/>
    </location>
</feature>
<comment type="similarity">
    <text evidence="8">Belongs to the exbB/tolQ family.</text>
</comment>
<feature type="transmembrane region" description="Helical" evidence="9">
    <location>
        <begin position="151"/>
        <end position="175"/>
    </location>
</feature>
<evidence type="ECO:0000256" key="9">
    <source>
        <dbReference type="SAM" id="Phobius"/>
    </source>
</evidence>
<evidence type="ECO:0000313" key="11">
    <source>
        <dbReference type="EMBL" id="HED31902.1"/>
    </source>
</evidence>
<dbReference type="PANTHER" id="PTHR30625">
    <property type="entry name" value="PROTEIN TOLQ"/>
    <property type="match status" value="1"/>
</dbReference>
<evidence type="ECO:0000256" key="8">
    <source>
        <dbReference type="RuleBase" id="RU004057"/>
    </source>
</evidence>
<evidence type="ECO:0000256" key="3">
    <source>
        <dbReference type="ARBA" id="ARBA00022475"/>
    </source>
</evidence>
<feature type="transmembrane region" description="Helical" evidence="9">
    <location>
        <begin position="12"/>
        <end position="31"/>
    </location>
</feature>
<dbReference type="GO" id="GO:0005886">
    <property type="term" value="C:plasma membrane"/>
    <property type="evidence" value="ECO:0007669"/>
    <property type="project" value="UniProtKB-SubCell"/>
</dbReference>
<dbReference type="Pfam" id="PF01618">
    <property type="entry name" value="MotA_ExbB"/>
    <property type="match status" value="1"/>
</dbReference>
<evidence type="ECO:0000256" key="4">
    <source>
        <dbReference type="ARBA" id="ARBA00022692"/>
    </source>
</evidence>
<evidence type="ECO:0000256" key="2">
    <source>
        <dbReference type="ARBA" id="ARBA00022448"/>
    </source>
</evidence>
<reference evidence="11" key="1">
    <citation type="journal article" date="2020" name="mSystems">
        <title>Genome- and Community-Level Interaction Insights into Carbon Utilization and Element Cycling Functions of Hydrothermarchaeota in Hydrothermal Sediment.</title>
        <authorList>
            <person name="Zhou Z."/>
            <person name="Liu Y."/>
            <person name="Xu W."/>
            <person name="Pan J."/>
            <person name="Luo Z.H."/>
            <person name="Li M."/>
        </authorList>
    </citation>
    <scope>NUCLEOTIDE SEQUENCE [LARGE SCALE GENOMIC DNA]</scope>
    <source>
        <strain evidence="11">SpSt-1181</strain>
    </source>
</reference>
<evidence type="ECO:0000256" key="7">
    <source>
        <dbReference type="ARBA" id="ARBA00023136"/>
    </source>
</evidence>
<evidence type="ECO:0000256" key="1">
    <source>
        <dbReference type="ARBA" id="ARBA00004651"/>
    </source>
</evidence>
<proteinExistence type="inferred from homology"/>
<keyword evidence="7 9" id="KW-0472">Membrane</keyword>
<comment type="caution">
    <text evidence="11">The sequence shown here is derived from an EMBL/GenBank/DDBJ whole genome shotgun (WGS) entry which is preliminary data.</text>
</comment>
<dbReference type="PANTHER" id="PTHR30625:SF15">
    <property type="entry name" value="BIOPOLYMER TRANSPORT PROTEIN EXBB"/>
    <property type="match status" value="1"/>
</dbReference>
<organism evidence="11">
    <name type="scientific">Prosthecochloris aestuarii</name>
    <dbReference type="NCBI Taxonomy" id="1102"/>
    <lineage>
        <taxon>Bacteria</taxon>
        <taxon>Pseudomonadati</taxon>
        <taxon>Chlorobiota</taxon>
        <taxon>Chlorobiia</taxon>
        <taxon>Chlorobiales</taxon>
        <taxon>Chlorobiaceae</taxon>
        <taxon>Prosthecochloris</taxon>
    </lineage>
</organism>
<keyword evidence="3" id="KW-1003">Cell membrane</keyword>